<dbReference type="EMBL" id="ML212212">
    <property type="protein sequence ID" value="TFK79008.1"/>
    <property type="molecule type" value="Genomic_DNA"/>
</dbReference>
<dbReference type="Proteomes" id="UP000308197">
    <property type="component" value="Unassembled WGS sequence"/>
</dbReference>
<accession>A0A5C3NRL2</accession>
<reference evidence="2 3" key="1">
    <citation type="journal article" date="2019" name="Nat. Ecol. Evol.">
        <title>Megaphylogeny resolves global patterns of mushroom evolution.</title>
        <authorList>
            <person name="Varga T."/>
            <person name="Krizsan K."/>
            <person name="Foldi C."/>
            <person name="Dima B."/>
            <person name="Sanchez-Garcia M."/>
            <person name="Sanchez-Ramirez S."/>
            <person name="Szollosi G.J."/>
            <person name="Szarkandi J.G."/>
            <person name="Papp V."/>
            <person name="Albert L."/>
            <person name="Andreopoulos W."/>
            <person name="Angelini C."/>
            <person name="Antonin V."/>
            <person name="Barry K.W."/>
            <person name="Bougher N.L."/>
            <person name="Buchanan P."/>
            <person name="Buyck B."/>
            <person name="Bense V."/>
            <person name="Catcheside P."/>
            <person name="Chovatia M."/>
            <person name="Cooper J."/>
            <person name="Damon W."/>
            <person name="Desjardin D."/>
            <person name="Finy P."/>
            <person name="Geml J."/>
            <person name="Haridas S."/>
            <person name="Hughes K."/>
            <person name="Justo A."/>
            <person name="Karasinski D."/>
            <person name="Kautmanova I."/>
            <person name="Kiss B."/>
            <person name="Kocsube S."/>
            <person name="Kotiranta H."/>
            <person name="LaButti K.M."/>
            <person name="Lechner B.E."/>
            <person name="Liimatainen K."/>
            <person name="Lipzen A."/>
            <person name="Lukacs Z."/>
            <person name="Mihaltcheva S."/>
            <person name="Morgado L.N."/>
            <person name="Niskanen T."/>
            <person name="Noordeloos M.E."/>
            <person name="Ohm R.A."/>
            <person name="Ortiz-Santana B."/>
            <person name="Ovrebo C."/>
            <person name="Racz N."/>
            <person name="Riley R."/>
            <person name="Savchenko A."/>
            <person name="Shiryaev A."/>
            <person name="Soop K."/>
            <person name="Spirin V."/>
            <person name="Szebenyi C."/>
            <person name="Tomsovsky M."/>
            <person name="Tulloss R.E."/>
            <person name="Uehling J."/>
            <person name="Grigoriev I.V."/>
            <person name="Vagvolgyi C."/>
            <person name="Papp T."/>
            <person name="Martin F.M."/>
            <person name="Miettinen O."/>
            <person name="Hibbett D.S."/>
            <person name="Nagy L.G."/>
        </authorList>
    </citation>
    <scope>NUCLEOTIDE SEQUENCE [LARGE SCALE GENOMIC DNA]</scope>
    <source>
        <strain evidence="2 3">HHB13444</strain>
    </source>
</reference>
<evidence type="ECO:0000313" key="2">
    <source>
        <dbReference type="EMBL" id="TFK79008.1"/>
    </source>
</evidence>
<organism evidence="2 3">
    <name type="scientific">Polyporus arcularius HHB13444</name>
    <dbReference type="NCBI Taxonomy" id="1314778"/>
    <lineage>
        <taxon>Eukaryota</taxon>
        <taxon>Fungi</taxon>
        <taxon>Dikarya</taxon>
        <taxon>Basidiomycota</taxon>
        <taxon>Agaricomycotina</taxon>
        <taxon>Agaricomycetes</taxon>
        <taxon>Polyporales</taxon>
        <taxon>Polyporaceae</taxon>
        <taxon>Polyporus</taxon>
    </lineage>
</organism>
<gene>
    <name evidence="2" type="ORF">K466DRAFT_42962</name>
</gene>
<dbReference type="AlphaFoldDB" id="A0A5C3NRL2"/>
<protein>
    <submittedName>
        <fullName evidence="2">Uncharacterized protein</fullName>
    </submittedName>
</protein>
<proteinExistence type="predicted"/>
<name>A0A5C3NRL2_9APHY</name>
<dbReference type="InParanoid" id="A0A5C3NRL2"/>
<evidence type="ECO:0000313" key="3">
    <source>
        <dbReference type="Proteomes" id="UP000308197"/>
    </source>
</evidence>
<keyword evidence="3" id="KW-1185">Reference proteome</keyword>
<evidence type="ECO:0000256" key="1">
    <source>
        <dbReference type="SAM" id="MobiDB-lite"/>
    </source>
</evidence>
<sequence>MDAQAAGDPETLRMRVLSYREGDVLPSDVHVGTARSCPCPPAARDHDPSAVRVRHGTPTPTSLRREDAREGSFVLQYTLDYFARSIGNDWPRYRVAVGDDKFLIARPIFDTAGVTGRGTRAYIAWPGAVSVFRVLQGCLAPTLSRV</sequence>
<feature type="region of interest" description="Disordered" evidence="1">
    <location>
        <begin position="41"/>
        <end position="64"/>
    </location>
</feature>